<gene>
    <name evidence="2" type="ORF">CXZ10_15820</name>
</gene>
<keyword evidence="3" id="KW-1185">Reference proteome</keyword>
<dbReference type="SUPFAM" id="SSF54427">
    <property type="entry name" value="NTF2-like"/>
    <property type="match status" value="1"/>
</dbReference>
<name>A0A2N3LUF3_9HYPH</name>
<dbReference type="EMBL" id="PJNW01000013">
    <property type="protein sequence ID" value="PKR88262.1"/>
    <property type="molecule type" value="Genomic_DNA"/>
</dbReference>
<accession>A0A2N3LUF3</accession>
<evidence type="ECO:0000313" key="3">
    <source>
        <dbReference type="Proteomes" id="UP000233491"/>
    </source>
</evidence>
<evidence type="ECO:0000313" key="2">
    <source>
        <dbReference type="EMBL" id="PKR88262.1"/>
    </source>
</evidence>
<proteinExistence type="predicted"/>
<protein>
    <submittedName>
        <fullName evidence="2">DUF4440 domain-containing protein</fullName>
    </submittedName>
</protein>
<comment type="caution">
    <text evidence="2">The sequence shown here is derived from an EMBL/GenBank/DDBJ whole genome shotgun (WGS) entry which is preliminary data.</text>
</comment>
<dbReference type="Proteomes" id="UP000233491">
    <property type="component" value="Unassembled WGS sequence"/>
</dbReference>
<reference evidence="2 3" key="1">
    <citation type="submission" date="2017-12" db="EMBL/GenBank/DDBJ databases">
        <title>Anaerobic carbon monoxide metabolism by Pleomorphomonas carboxyditropha sp. nov., a new mesophilic hydrogenogenic carboxidotroph.</title>
        <authorList>
            <person name="Esquivel-Elizondo S."/>
            <person name="Krajmalnik-Brown R."/>
        </authorList>
    </citation>
    <scope>NUCLEOTIDE SEQUENCE [LARGE SCALE GENOMIC DNA]</scope>
    <source>
        <strain evidence="2 3">R5-392</strain>
    </source>
</reference>
<dbReference type="InterPro" id="IPR027843">
    <property type="entry name" value="DUF4440"/>
</dbReference>
<sequence length="121" mass="13343">MELFRVLELKLHRPEVRRSPDAVRALLADEFIEFGSSGRIYDKASIIEALAGEPAAEAALIPDVLDFAACPIAPDVVLVTYRSSRRPDGAAARTTLRSSIWKLTDGRWQMLFHQGTVVPPA</sequence>
<dbReference type="InterPro" id="IPR032710">
    <property type="entry name" value="NTF2-like_dom_sf"/>
</dbReference>
<feature type="domain" description="DUF4440" evidence="1">
    <location>
        <begin position="7"/>
        <end position="110"/>
    </location>
</feature>
<dbReference type="OrthoDB" id="7845843at2"/>
<dbReference type="Gene3D" id="3.10.450.50">
    <property type="match status" value="1"/>
</dbReference>
<dbReference type="AlphaFoldDB" id="A0A2N3LUF3"/>
<organism evidence="2 3">
    <name type="scientific">Pleomorphomonas diazotrophica</name>
    <dbReference type="NCBI Taxonomy" id="1166257"/>
    <lineage>
        <taxon>Bacteria</taxon>
        <taxon>Pseudomonadati</taxon>
        <taxon>Pseudomonadota</taxon>
        <taxon>Alphaproteobacteria</taxon>
        <taxon>Hyphomicrobiales</taxon>
        <taxon>Pleomorphomonadaceae</taxon>
        <taxon>Pleomorphomonas</taxon>
    </lineage>
</organism>
<dbReference type="Pfam" id="PF14534">
    <property type="entry name" value="DUF4440"/>
    <property type="match status" value="1"/>
</dbReference>
<evidence type="ECO:0000259" key="1">
    <source>
        <dbReference type="Pfam" id="PF14534"/>
    </source>
</evidence>